<dbReference type="Pfam" id="PF00060">
    <property type="entry name" value="Lig_chan"/>
    <property type="match status" value="1"/>
</dbReference>
<protein>
    <submittedName>
        <fullName evidence="17">Olfactory ionotropic receptor IR4</fullName>
    </submittedName>
</protein>
<keyword evidence="5 14" id="KW-0812">Transmembrane</keyword>
<keyword evidence="12" id="KW-0407">Ion channel</keyword>
<evidence type="ECO:0000256" key="4">
    <source>
        <dbReference type="ARBA" id="ARBA00022475"/>
    </source>
</evidence>
<feature type="transmembrane region" description="Helical" evidence="14">
    <location>
        <begin position="200"/>
        <end position="224"/>
    </location>
</feature>
<dbReference type="SMART" id="SM00079">
    <property type="entry name" value="PBPe"/>
    <property type="match status" value="1"/>
</dbReference>
<name>A0A423TS27_PENVA</name>
<dbReference type="OrthoDB" id="6117597at2759"/>
<feature type="domain" description="Ionotropic glutamate receptor C-terminal" evidence="15">
    <location>
        <begin position="73"/>
        <end position="428"/>
    </location>
</feature>
<dbReference type="STRING" id="6689.A0A423TS27"/>
<comment type="caution">
    <text evidence="17">The sequence shown here is derived from an EMBL/GenBank/DDBJ whole genome shotgun (WGS) entry which is preliminary data.</text>
</comment>
<evidence type="ECO:0000256" key="3">
    <source>
        <dbReference type="ARBA" id="ARBA00022448"/>
    </source>
</evidence>
<sequence>MLPERQQKTGCMRESRTSTRIGIAVNTSAGVDYGRRVPSVGVWRRSDRAWWSEAEVGSLAANPLKFKFARAPHLRVAAESWPPHVQVEEVEAEGGQKVTRAAGPMANFLDVLAKSLNFTYTVVLGDGYWGAPDANGTWNGMIGMLLREKADFGLGPFGMTHARSAVVDFTMPIFREVLHILVSRPRPEPDPWGFLAPLAWHVWVALALSCLMVTAVAVAVVGTLGFGGPSSVQQHLWACYGIFLSQTLTWVPTGLSLRVTIWLWLTAVLVVMRSYSGALTSLLAVRTVPIKYDSLDDVLRDSSIKLLLEGSTALTGHLQTAKEGVYGQLADAVRTRGRTIRASRMQEEAYAHIPDGRHAMFLEAVGCNKVYSDHFSRTGQCDFYMSRGVFWPLFYALVVPKDSPLRELIDARILALREFGIYERWALDQVANRTHCLKLPTKLKLQEPYNLIGLWATADFTRASTRQSLDPNPSFRVVLSSARQHLGVRSTGAYDALFTTLVTLSGGVSGPALVAIISPAISFSPRCTHTSDSTRTSPPVPFLPTRPAPPLPRVHSAIGKAHQDDAASDAHSFSSPSQVA</sequence>
<dbReference type="Gene3D" id="1.10.287.70">
    <property type="match status" value="1"/>
</dbReference>
<accession>A0A423TS27</accession>
<keyword evidence="9 17" id="KW-0675">Receptor</keyword>
<evidence type="ECO:0000256" key="8">
    <source>
        <dbReference type="ARBA" id="ARBA00023136"/>
    </source>
</evidence>
<dbReference type="GO" id="GO:0015276">
    <property type="term" value="F:ligand-gated monoatomic ion channel activity"/>
    <property type="evidence" value="ECO:0007669"/>
    <property type="project" value="InterPro"/>
</dbReference>
<evidence type="ECO:0000256" key="5">
    <source>
        <dbReference type="ARBA" id="ARBA00022692"/>
    </source>
</evidence>
<comment type="subcellular location">
    <subcellularLocation>
        <location evidence="1">Cell membrane</location>
        <topology evidence="1">Multi-pass membrane protein</topology>
    </subcellularLocation>
</comment>
<keyword evidence="3" id="KW-0813">Transport</keyword>
<feature type="transmembrane region" description="Helical" evidence="14">
    <location>
        <begin position="236"/>
        <end position="255"/>
    </location>
</feature>
<feature type="compositionally biased region" description="Polar residues" evidence="13">
    <location>
        <begin position="527"/>
        <end position="537"/>
    </location>
</feature>
<evidence type="ECO:0000256" key="7">
    <source>
        <dbReference type="ARBA" id="ARBA00023065"/>
    </source>
</evidence>
<keyword evidence="4" id="KW-1003">Cell membrane</keyword>
<dbReference type="PANTHER" id="PTHR42643">
    <property type="entry name" value="IONOTROPIC RECEPTOR 20A-RELATED"/>
    <property type="match status" value="1"/>
</dbReference>
<dbReference type="GO" id="GO:0005886">
    <property type="term" value="C:plasma membrane"/>
    <property type="evidence" value="ECO:0007669"/>
    <property type="project" value="UniProtKB-SubCell"/>
</dbReference>
<proteinExistence type="inferred from homology"/>
<keyword evidence="11" id="KW-1071">Ligand-gated ion channel</keyword>
<reference evidence="17 18" key="1">
    <citation type="submission" date="2018-04" db="EMBL/GenBank/DDBJ databases">
        <authorList>
            <person name="Zhang X."/>
            <person name="Yuan J."/>
            <person name="Li F."/>
            <person name="Xiang J."/>
        </authorList>
    </citation>
    <scope>NUCLEOTIDE SEQUENCE [LARGE SCALE GENOMIC DNA]</scope>
    <source>
        <tissue evidence="17">Muscle</tissue>
    </source>
</reference>
<dbReference type="Gene3D" id="3.40.190.10">
    <property type="entry name" value="Periplasmic binding protein-like II"/>
    <property type="match status" value="1"/>
</dbReference>
<dbReference type="AlphaFoldDB" id="A0A423TS27"/>
<keyword evidence="8 14" id="KW-0472">Membrane</keyword>
<evidence type="ECO:0000256" key="1">
    <source>
        <dbReference type="ARBA" id="ARBA00004651"/>
    </source>
</evidence>
<keyword evidence="10" id="KW-0325">Glycoprotein</keyword>
<dbReference type="Pfam" id="PF10613">
    <property type="entry name" value="Lig_chan-Glu_bd"/>
    <property type="match status" value="1"/>
</dbReference>
<evidence type="ECO:0000256" key="6">
    <source>
        <dbReference type="ARBA" id="ARBA00022989"/>
    </source>
</evidence>
<dbReference type="SMART" id="SM00918">
    <property type="entry name" value="Lig_chan-Glu_bd"/>
    <property type="match status" value="1"/>
</dbReference>
<dbReference type="Proteomes" id="UP000283509">
    <property type="component" value="Unassembled WGS sequence"/>
</dbReference>
<dbReference type="InterPro" id="IPR052192">
    <property type="entry name" value="Insect_Ionotropic_Sensory_Rcpt"/>
</dbReference>
<evidence type="ECO:0000256" key="12">
    <source>
        <dbReference type="ARBA" id="ARBA00023303"/>
    </source>
</evidence>
<feature type="region of interest" description="Disordered" evidence="13">
    <location>
        <begin position="527"/>
        <end position="580"/>
    </location>
</feature>
<evidence type="ECO:0000256" key="11">
    <source>
        <dbReference type="ARBA" id="ARBA00023286"/>
    </source>
</evidence>
<dbReference type="PANTHER" id="PTHR42643:SF24">
    <property type="entry name" value="IONOTROPIC RECEPTOR 60A"/>
    <property type="match status" value="1"/>
</dbReference>
<evidence type="ECO:0000256" key="9">
    <source>
        <dbReference type="ARBA" id="ARBA00023170"/>
    </source>
</evidence>
<comment type="similarity">
    <text evidence="2">Belongs to the glutamate-gated ion channel (TC 1.A.10.1) family.</text>
</comment>
<reference evidence="17 18" key="2">
    <citation type="submission" date="2019-01" db="EMBL/GenBank/DDBJ databases">
        <title>The decoding of complex shrimp genome reveals the adaptation for benthos swimmer, frequently molting mechanism and breeding impact on genome.</title>
        <authorList>
            <person name="Sun Y."/>
            <person name="Gao Y."/>
            <person name="Yu Y."/>
        </authorList>
    </citation>
    <scope>NUCLEOTIDE SEQUENCE [LARGE SCALE GENOMIC DNA]</scope>
    <source>
        <tissue evidence="17">Muscle</tissue>
    </source>
</reference>
<keyword evidence="6 14" id="KW-1133">Transmembrane helix</keyword>
<feature type="domain" description="Ionotropic glutamate receptor L-glutamate and glycine-binding" evidence="16">
    <location>
        <begin position="83"/>
        <end position="147"/>
    </location>
</feature>
<evidence type="ECO:0000259" key="15">
    <source>
        <dbReference type="SMART" id="SM00079"/>
    </source>
</evidence>
<dbReference type="GO" id="GO:0050906">
    <property type="term" value="P:detection of stimulus involved in sensory perception"/>
    <property type="evidence" value="ECO:0007669"/>
    <property type="project" value="UniProtKB-ARBA"/>
</dbReference>
<feature type="compositionally biased region" description="Pro residues" evidence="13">
    <location>
        <begin position="538"/>
        <end position="552"/>
    </location>
</feature>
<feature type="compositionally biased region" description="Low complexity" evidence="13">
    <location>
        <begin position="569"/>
        <end position="580"/>
    </location>
</feature>
<organism evidence="17 18">
    <name type="scientific">Penaeus vannamei</name>
    <name type="common">Whiteleg shrimp</name>
    <name type="synonym">Litopenaeus vannamei</name>
    <dbReference type="NCBI Taxonomy" id="6689"/>
    <lineage>
        <taxon>Eukaryota</taxon>
        <taxon>Metazoa</taxon>
        <taxon>Ecdysozoa</taxon>
        <taxon>Arthropoda</taxon>
        <taxon>Crustacea</taxon>
        <taxon>Multicrustacea</taxon>
        <taxon>Malacostraca</taxon>
        <taxon>Eumalacostraca</taxon>
        <taxon>Eucarida</taxon>
        <taxon>Decapoda</taxon>
        <taxon>Dendrobranchiata</taxon>
        <taxon>Penaeoidea</taxon>
        <taxon>Penaeidae</taxon>
        <taxon>Penaeus</taxon>
    </lineage>
</organism>
<evidence type="ECO:0000259" key="16">
    <source>
        <dbReference type="SMART" id="SM00918"/>
    </source>
</evidence>
<keyword evidence="18" id="KW-1185">Reference proteome</keyword>
<evidence type="ECO:0000256" key="14">
    <source>
        <dbReference type="SAM" id="Phobius"/>
    </source>
</evidence>
<dbReference type="InterPro" id="IPR019594">
    <property type="entry name" value="Glu/Gly-bd"/>
</dbReference>
<evidence type="ECO:0000256" key="10">
    <source>
        <dbReference type="ARBA" id="ARBA00023180"/>
    </source>
</evidence>
<dbReference type="InterPro" id="IPR001320">
    <property type="entry name" value="Iontro_rcpt_C"/>
</dbReference>
<feature type="transmembrane region" description="Helical" evidence="14">
    <location>
        <begin position="261"/>
        <end position="285"/>
    </location>
</feature>
<gene>
    <name evidence="17" type="ORF">C7M84_001988</name>
</gene>
<evidence type="ECO:0000313" key="18">
    <source>
        <dbReference type="Proteomes" id="UP000283509"/>
    </source>
</evidence>
<evidence type="ECO:0000313" key="17">
    <source>
        <dbReference type="EMBL" id="ROT79266.1"/>
    </source>
</evidence>
<evidence type="ECO:0000256" key="13">
    <source>
        <dbReference type="SAM" id="MobiDB-lite"/>
    </source>
</evidence>
<keyword evidence="7" id="KW-0406">Ion transport</keyword>
<dbReference type="SUPFAM" id="SSF53850">
    <property type="entry name" value="Periplasmic binding protein-like II"/>
    <property type="match status" value="1"/>
</dbReference>
<dbReference type="EMBL" id="QCYY01001263">
    <property type="protein sequence ID" value="ROT79266.1"/>
    <property type="molecule type" value="Genomic_DNA"/>
</dbReference>
<evidence type="ECO:0000256" key="2">
    <source>
        <dbReference type="ARBA" id="ARBA00008685"/>
    </source>
</evidence>